<gene>
    <name evidence="6" type="ORF">J0X12_10340</name>
</gene>
<keyword evidence="7" id="KW-1185">Reference proteome</keyword>
<dbReference type="Pfam" id="PF00440">
    <property type="entry name" value="TetR_N"/>
    <property type="match status" value="1"/>
</dbReference>
<evidence type="ECO:0000313" key="6">
    <source>
        <dbReference type="EMBL" id="MBO0334017.1"/>
    </source>
</evidence>
<evidence type="ECO:0000256" key="2">
    <source>
        <dbReference type="ARBA" id="ARBA00023125"/>
    </source>
</evidence>
<dbReference type="PANTHER" id="PTHR47506">
    <property type="entry name" value="TRANSCRIPTIONAL REGULATORY PROTEIN"/>
    <property type="match status" value="1"/>
</dbReference>
<name>A0ABS3F7U4_9PROT</name>
<keyword evidence="1" id="KW-0805">Transcription regulation</keyword>
<dbReference type="InterPro" id="IPR001647">
    <property type="entry name" value="HTH_TetR"/>
</dbReference>
<dbReference type="SUPFAM" id="SSF48498">
    <property type="entry name" value="Tetracyclin repressor-like, C-terminal domain"/>
    <property type="match status" value="1"/>
</dbReference>
<organism evidence="6 7">
    <name type="scientific">Sneathiella sedimenti</name>
    <dbReference type="NCBI Taxonomy" id="2816034"/>
    <lineage>
        <taxon>Bacteria</taxon>
        <taxon>Pseudomonadati</taxon>
        <taxon>Pseudomonadota</taxon>
        <taxon>Alphaproteobacteria</taxon>
        <taxon>Sneathiellales</taxon>
        <taxon>Sneathiellaceae</taxon>
        <taxon>Sneathiella</taxon>
    </lineage>
</organism>
<proteinExistence type="predicted"/>
<dbReference type="RefSeq" id="WP_207045308.1">
    <property type="nucleotide sequence ID" value="NZ_JAFLNC010000003.1"/>
</dbReference>
<protein>
    <submittedName>
        <fullName evidence="6">TetR/AcrR family transcriptional regulator</fullName>
    </submittedName>
</protein>
<accession>A0ABS3F7U4</accession>
<feature type="domain" description="HTH tetR-type" evidence="5">
    <location>
        <begin position="3"/>
        <end position="63"/>
    </location>
</feature>
<evidence type="ECO:0000256" key="1">
    <source>
        <dbReference type="ARBA" id="ARBA00023015"/>
    </source>
</evidence>
<evidence type="ECO:0000256" key="3">
    <source>
        <dbReference type="ARBA" id="ARBA00023163"/>
    </source>
</evidence>
<evidence type="ECO:0000259" key="5">
    <source>
        <dbReference type="PROSITE" id="PS50977"/>
    </source>
</evidence>
<comment type="caution">
    <text evidence="6">The sequence shown here is derived from an EMBL/GenBank/DDBJ whole genome shotgun (WGS) entry which is preliminary data.</text>
</comment>
<dbReference type="Gene3D" id="1.10.357.10">
    <property type="entry name" value="Tetracycline Repressor, domain 2"/>
    <property type="match status" value="1"/>
</dbReference>
<dbReference type="InterPro" id="IPR036271">
    <property type="entry name" value="Tet_transcr_reg_TetR-rel_C_sf"/>
</dbReference>
<keyword evidence="3" id="KW-0804">Transcription</keyword>
<dbReference type="Proteomes" id="UP000664761">
    <property type="component" value="Unassembled WGS sequence"/>
</dbReference>
<dbReference type="SUPFAM" id="SSF46689">
    <property type="entry name" value="Homeodomain-like"/>
    <property type="match status" value="1"/>
</dbReference>
<evidence type="ECO:0000313" key="7">
    <source>
        <dbReference type="Proteomes" id="UP000664761"/>
    </source>
</evidence>
<dbReference type="PROSITE" id="PS50977">
    <property type="entry name" value="HTH_TETR_2"/>
    <property type="match status" value="1"/>
</dbReference>
<feature type="DNA-binding region" description="H-T-H motif" evidence="4">
    <location>
        <begin position="26"/>
        <end position="45"/>
    </location>
</feature>
<evidence type="ECO:0000256" key="4">
    <source>
        <dbReference type="PROSITE-ProRule" id="PRU00335"/>
    </source>
</evidence>
<dbReference type="PANTHER" id="PTHR47506:SF1">
    <property type="entry name" value="HTH-TYPE TRANSCRIPTIONAL REGULATOR YJDC"/>
    <property type="match status" value="1"/>
</dbReference>
<keyword evidence="2 4" id="KW-0238">DNA-binding</keyword>
<dbReference type="EMBL" id="JAFLNC010000003">
    <property type="protein sequence ID" value="MBO0334017.1"/>
    <property type="molecule type" value="Genomic_DNA"/>
</dbReference>
<sequence>MRPTKRDELVQKALQVFYQNGFHATGMDMLVKETGISKTSMYKHFRTKDDLILAVLRLRDEYFRNWLYRRIEELADIPIEQLIAMFDALEEWFDEPGYKGCMFIKASSEYQDSSHPIHNQAADHKRMLEIHFTAIAMKAGLPNPKLLTRQLLLLKEGAIVTAHLGHTENPAQDAKKAAIALIEASSP</sequence>
<reference evidence="6 7" key="1">
    <citation type="submission" date="2021-03" db="EMBL/GenBank/DDBJ databases">
        <title>Sneathiella sp. CAU 1612 isolated from Kang Won-do.</title>
        <authorList>
            <person name="Kim W."/>
        </authorList>
    </citation>
    <scope>NUCLEOTIDE SEQUENCE [LARGE SCALE GENOMIC DNA]</scope>
    <source>
        <strain evidence="6 7">CAU 1612</strain>
    </source>
</reference>
<dbReference type="InterPro" id="IPR009057">
    <property type="entry name" value="Homeodomain-like_sf"/>
</dbReference>
<dbReference type="PRINTS" id="PR00455">
    <property type="entry name" value="HTHTETR"/>
</dbReference>